<accession>G7W793</accession>
<reference evidence="1 2" key="2">
    <citation type="journal article" date="2012" name="J. Bacteriol.">
        <title>Complete genome sequences of Desulfosporosinus orientis DSM765T, Desulfosporosinus youngiae DSM17734T, Desulfosporosinus meridiei DSM13257T, and Desulfosporosinus acidiphilus DSM22704T.</title>
        <authorList>
            <person name="Pester M."/>
            <person name="Brambilla E."/>
            <person name="Alazard D."/>
            <person name="Rattei T."/>
            <person name="Weinmaier T."/>
            <person name="Han J."/>
            <person name="Lucas S."/>
            <person name="Lapidus A."/>
            <person name="Cheng J.F."/>
            <person name="Goodwin L."/>
            <person name="Pitluck S."/>
            <person name="Peters L."/>
            <person name="Ovchinnikova G."/>
            <person name="Teshima H."/>
            <person name="Detter J.C."/>
            <person name="Han C.S."/>
            <person name="Tapia R."/>
            <person name="Land M.L."/>
            <person name="Hauser L."/>
            <person name="Kyrpides N.C."/>
            <person name="Ivanova N.N."/>
            <person name="Pagani I."/>
            <person name="Huntmann M."/>
            <person name="Wei C.L."/>
            <person name="Davenport K.W."/>
            <person name="Daligault H."/>
            <person name="Chain P.S."/>
            <person name="Chen A."/>
            <person name="Mavromatis K."/>
            <person name="Markowitz V."/>
            <person name="Szeto E."/>
            <person name="Mikhailova N."/>
            <person name="Pati A."/>
            <person name="Wagner M."/>
            <person name="Woyke T."/>
            <person name="Ollivier B."/>
            <person name="Klenk H.P."/>
            <person name="Spring S."/>
            <person name="Loy A."/>
        </authorList>
    </citation>
    <scope>NUCLEOTIDE SEQUENCE [LARGE SCALE GENOMIC DNA]</scope>
    <source>
        <strain evidence="2">ATCC 19365 / DSM 765 / NCIMB 8382 / VKM B-1628</strain>
    </source>
</reference>
<proteinExistence type="predicted"/>
<evidence type="ECO:0000313" key="1">
    <source>
        <dbReference type="EMBL" id="AET70601.1"/>
    </source>
</evidence>
<keyword evidence="2" id="KW-1185">Reference proteome</keyword>
<dbReference type="Proteomes" id="UP000006346">
    <property type="component" value="Chromosome"/>
</dbReference>
<dbReference type="KEGG" id="dor:Desor_5217"/>
<protein>
    <submittedName>
        <fullName evidence="1">Uncharacterized protein</fullName>
    </submittedName>
</protein>
<reference evidence="2" key="1">
    <citation type="submission" date="2011-11" db="EMBL/GenBank/DDBJ databases">
        <title>Complete sequence of Desulfosporosinus orientis DSM 765.</title>
        <authorList>
            <person name="Lucas S."/>
            <person name="Han J."/>
            <person name="Lapidus A."/>
            <person name="Cheng J.-F."/>
            <person name="Goodwin L."/>
            <person name="Pitluck S."/>
            <person name="Peters L."/>
            <person name="Ovchinnikova G."/>
            <person name="Teshima H."/>
            <person name="Detter J.C."/>
            <person name="Han C."/>
            <person name="Tapia R."/>
            <person name="Land M."/>
            <person name="Hauser L."/>
            <person name="Kyrpides N."/>
            <person name="Ivanova N."/>
            <person name="Pagani I."/>
            <person name="Pester M."/>
            <person name="Spring S."/>
            <person name="Ollivier B."/>
            <person name="Rattei T."/>
            <person name="Klenk H.-P."/>
            <person name="Wagner M."/>
            <person name="Loy A."/>
            <person name="Woyke T."/>
        </authorList>
    </citation>
    <scope>NUCLEOTIDE SEQUENCE [LARGE SCALE GENOMIC DNA]</scope>
    <source>
        <strain evidence="2">ATCC 19365 / DSM 765 / NCIMB 8382 / VKM B-1628</strain>
    </source>
</reference>
<dbReference type="STRING" id="768706.Desor_5217"/>
<dbReference type="EMBL" id="CP003108">
    <property type="protein sequence ID" value="AET70601.1"/>
    <property type="molecule type" value="Genomic_DNA"/>
</dbReference>
<dbReference type="HOGENOM" id="CLU_3269087_0_0_9"/>
<name>G7W793_DESOD</name>
<dbReference type="AlphaFoldDB" id="G7W793"/>
<gene>
    <name evidence="1" type="ordered locus">Desor_5217</name>
</gene>
<evidence type="ECO:0000313" key="2">
    <source>
        <dbReference type="Proteomes" id="UP000006346"/>
    </source>
</evidence>
<sequence length="41" mass="4815">MIFVVNIALKICIKYSRSLTRSSKIANLRIMVQWQGHERLP</sequence>
<organism evidence="1 2">
    <name type="scientific">Desulfosporosinus orientis (strain ATCC 19365 / DSM 765 / NCIMB 8382 / VKM B-1628 / Singapore I)</name>
    <name type="common">Desulfotomaculum orientis</name>
    <dbReference type="NCBI Taxonomy" id="768706"/>
    <lineage>
        <taxon>Bacteria</taxon>
        <taxon>Bacillati</taxon>
        <taxon>Bacillota</taxon>
        <taxon>Clostridia</taxon>
        <taxon>Eubacteriales</taxon>
        <taxon>Desulfitobacteriaceae</taxon>
        <taxon>Desulfosporosinus</taxon>
    </lineage>
</organism>